<dbReference type="Gene3D" id="1.25.40.10">
    <property type="entry name" value="Tetratricopeptide repeat domain"/>
    <property type="match status" value="1"/>
</dbReference>
<dbReference type="InterPro" id="IPR019734">
    <property type="entry name" value="TPR_rpt"/>
</dbReference>
<comment type="subcellular location">
    <subcellularLocation>
        <location evidence="1">Membrane</location>
        <topology evidence="1">Multi-pass membrane protein</topology>
    </subcellularLocation>
</comment>
<protein>
    <recommendedName>
        <fullName evidence="7">O-antigen ligase-related domain-containing protein</fullName>
    </recommendedName>
</protein>
<feature type="transmembrane region" description="Helical" evidence="6">
    <location>
        <begin position="194"/>
        <end position="211"/>
    </location>
</feature>
<dbReference type="PANTHER" id="PTHR37422:SF13">
    <property type="entry name" value="LIPOPOLYSACCHARIDE BIOSYNTHESIS PROTEIN PA4999-RELATED"/>
    <property type="match status" value="1"/>
</dbReference>
<feature type="transmembrane region" description="Helical" evidence="6">
    <location>
        <begin position="217"/>
        <end position="234"/>
    </location>
</feature>
<dbReference type="PANTHER" id="PTHR37422">
    <property type="entry name" value="TEICHURONIC ACID BIOSYNTHESIS PROTEIN TUAE"/>
    <property type="match status" value="1"/>
</dbReference>
<dbReference type="Proteomes" id="UP000231333">
    <property type="component" value="Unassembled WGS sequence"/>
</dbReference>
<proteinExistence type="predicted"/>
<feature type="repeat" description="TPR" evidence="5">
    <location>
        <begin position="669"/>
        <end position="702"/>
    </location>
</feature>
<feature type="transmembrane region" description="Helical" evidence="6">
    <location>
        <begin position="7"/>
        <end position="31"/>
    </location>
</feature>
<name>A0A2H0QV76_9BACT</name>
<dbReference type="SMART" id="SM00028">
    <property type="entry name" value="TPR"/>
    <property type="match status" value="2"/>
</dbReference>
<reference evidence="8 9" key="1">
    <citation type="submission" date="2017-09" db="EMBL/GenBank/DDBJ databases">
        <title>Depth-based differentiation of microbial function through sediment-hosted aquifers and enrichment of novel symbionts in the deep terrestrial subsurface.</title>
        <authorList>
            <person name="Probst A.J."/>
            <person name="Ladd B."/>
            <person name="Jarett J.K."/>
            <person name="Geller-Mcgrath D.E."/>
            <person name="Sieber C.M."/>
            <person name="Emerson J.B."/>
            <person name="Anantharaman K."/>
            <person name="Thomas B.C."/>
            <person name="Malmstrom R."/>
            <person name="Stieglmeier M."/>
            <person name="Klingl A."/>
            <person name="Woyke T."/>
            <person name="Ryan C.M."/>
            <person name="Banfield J.F."/>
        </authorList>
    </citation>
    <scope>NUCLEOTIDE SEQUENCE [LARGE SCALE GENOMIC DNA]</scope>
    <source>
        <strain evidence="8">CG10_big_fil_rev_8_21_14_0_10_42_12</strain>
    </source>
</reference>
<feature type="transmembrane region" description="Helical" evidence="6">
    <location>
        <begin position="430"/>
        <end position="450"/>
    </location>
</feature>
<evidence type="ECO:0000259" key="7">
    <source>
        <dbReference type="Pfam" id="PF04932"/>
    </source>
</evidence>
<evidence type="ECO:0000256" key="1">
    <source>
        <dbReference type="ARBA" id="ARBA00004141"/>
    </source>
</evidence>
<keyword evidence="2 6" id="KW-0812">Transmembrane</keyword>
<feature type="transmembrane region" description="Helical" evidence="6">
    <location>
        <begin position="37"/>
        <end position="55"/>
    </location>
</feature>
<feature type="transmembrane region" description="Helical" evidence="6">
    <location>
        <begin position="342"/>
        <end position="365"/>
    </location>
</feature>
<dbReference type="GO" id="GO:0016020">
    <property type="term" value="C:membrane"/>
    <property type="evidence" value="ECO:0007669"/>
    <property type="project" value="UniProtKB-SubCell"/>
</dbReference>
<dbReference type="Pfam" id="PF04932">
    <property type="entry name" value="Wzy_C"/>
    <property type="match status" value="1"/>
</dbReference>
<dbReference type="EMBL" id="PCXL01000011">
    <property type="protein sequence ID" value="PIR38191.1"/>
    <property type="molecule type" value="Genomic_DNA"/>
</dbReference>
<accession>A0A2H0QV76</accession>
<dbReference type="InterPro" id="IPR051533">
    <property type="entry name" value="WaaL-like"/>
</dbReference>
<sequence length="718" mass="81206">MNSMLRWVVIGGLFLLPFSVLVVADSLFFPFITGKAFFYRIVVEIIFGAWILLALKHTDLRPYKQKIYYVLFALLGLLFISNMLSAFPYKAFWSNFERMDGFIALIHHTMFFVVISSVFTTYKLWQKFWNVSLGVSVIVCFYGLLQRLGVMEAIQGGGARVDGTFGNAAYLAVYNLFHVFLAAWLLYKSRSKGARILYGVIGLFNLMNLYWTATRGVFVGFVAGIFVSLVIVLVKDKEHKRLRQIAGGALLLVALLVGSIFALKNTEFVSTNPTLARLSTISLSEGQTRFTVWQMAIKGVAEKPIIGWGQEGFSSVFAKYYEPSMYNQEPWFDRAHNIVIDWLIAGGVIGLLLYLSLLGFGVRYIWKSEWFDTFEKALFTGLYVGYFVQNIFVFDNVGSYLLFFATLAFFTVGARGDSEPWFANKTISSSTIRLAQPALVVLLILVVYTANIKPLRAGQEFITAYIPNQTPEHIVGAFEQALSKDTFADYEITEQMMVQGPDFLRSQNISEELKQRYFAILQDSLVEVEKRNTQNARFNYAAGVFYNNIGQSDKAREYLLKAHELSPTKQIISFELAFAYINTGEPEIGMTLLKETYELAPEFDEARKMYALGAIYTSNRMLENELLQSLPEDVIATDQRFVQAYANTGRINDVIALLETRLAHNRTNIQNFVSLAAAYVESGDRTQAINILQQAIDIEPGFKEQGEQYIADIQAGRL</sequence>
<dbReference type="AlphaFoldDB" id="A0A2H0QV76"/>
<evidence type="ECO:0000256" key="3">
    <source>
        <dbReference type="ARBA" id="ARBA00022989"/>
    </source>
</evidence>
<dbReference type="Pfam" id="PF13181">
    <property type="entry name" value="TPR_8"/>
    <property type="match status" value="2"/>
</dbReference>
<feature type="transmembrane region" description="Helical" evidence="6">
    <location>
        <begin position="101"/>
        <end position="121"/>
    </location>
</feature>
<dbReference type="InterPro" id="IPR007016">
    <property type="entry name" value="O-antigen_ligase-rel_domated"/>
</dbReference>
<evidence type="ECO:0000313" key="9">
    <source>
        <dbReference type="Proteomes" id="UP000231333"/>
    </source>
</evidence>
<feature type="transmembrane region" description="Helical" evidence="6">
    <location>
        <begin position="246"/>
        <end position="263"/>
    </location>
</feature>
<evidence type="ECO:0000256" key="6">
    <source>
        <dbReference type="SAM" id="Phobius"/>
    </source>
</evidence>
<evidence type="ECO:0000313" key="8">
    <source>
        <dbReference type="EMBL" id="PIR38191.1"/>
    </source>
</evidence>
<keyword evidence="4 6" id="KW-0472">Membrane</keyword>
<feature type="repeat" description="TPR" evidence="5">
    <location>
        <begin position="536"/>
        <end position="569"/>
    </location>
</feature>
<feature type="transmembrane region" description="Helical" evidence="6">
    <location>
        <begin position="400"/>
        <end position="418"/>
    </location>
</feature>
<comment type="caution">
    <text evidence="8">The sequence shown here is derived from an EMBL/GenBank/DDBJ whole genome shotgun (WGS) entry which is preliminary data.</text>
</comment>
<evidence type="ECO:0000256" key="5">
    <source>
        <dbReference type="PROSITE-ProRule" id="PRU00339"/>
    </source>
</evidence>
<keyword evidence="3 6" id="KW-1133">Transmembrane helix</keyword>
<dbReference type="PROSITE" id="PS50005">
    <property type="entry name" value="TPR"/>
    <property type="match status" value="2"/>
</dbReference>
<feature type="transmembrane region" description="Helical" evidence="6">
    <location>
        <begin position="128"/>
        <end position="145"/>
    </location>
</feature>
<keyword evidence="5" id="KW-0802">TPR repeat</keyword>
<evidence type="ECO:0000256" key="4">
    <source>
        <dbReference type="ARBA" id="ARBA00023136"/>
    </source>
</evidence>
<dbReference type="SUPFAM" id="SSF48452">
    <property type="entry name" value="TPR-like"/>
    <property type="match status" value="1"/>
</dbReference>
<feature type="transmembrane region" description="Helical" evidence="6">
    <location>
        <begin position="165"/>
        <end position="187"/>
    </location>
</feature>
<dbReference type="InterPro" id="IPR011990">
    <property type="entry name" value="TPR-like_helical_dom_sf"/>
</dbReference>
<feature type="transmembrane region" description="Helical" evidence="6">
    <location>
        <begin position="67"/>
        <end position="89"/>
    </location>
</feature>
<feature type="domain" description="O-antigen ligase-related" evidence="7">
    <location>
        <begin position="203"/>
        <end position="355"/>
    </location>
</feature>
<gene>
    <name evidence="8" type="ORF">COV34_01055</name>
</gene>
<evidence type="ECO:0000256" key="2">
    <source>
        <dbReference type="ARBA" id="ARBA00022692"/>
    </source>
</evidence>
<organism evidence="8 9">
    <name type="scientific">Candidatus Zambryskibacteria bacterium CG10_big_fil_rev_8_21_14_0_10_42_12</name>
    <dbReference type="NCBI Taxonomy" id="1975115"/>
    <lineage>
        <taxon>Bacteria</taxon>
        <taxon>Candidatus Zambryskiibacteriota</taxon>
    </lineage>
</organism>